<comment type="caution">
    <text evidence="1">The sequence shown here is derived from an EMBL/GenBank/DDBJ whole genome shotgun (WGS) entry which is preliminary data.</text>
</comment>
<keyword evidence="2" id="KW-1185">Reference proteome</keyword>
<dbReference type="AlphaFoldDB" id="A0A815X5P1"/>
<sequence length="238" mass="27983">MDTKDTLCQHSSTSVCPDVSYSTCPHCFLDLCLEHVIEHQLLVRLDFHRMIDHINHQKLMSNDHSVINEMKAKTLEKLENWKTAKIELVMSVYLVEQSRIEDTWTASIEKKTKIQNKAFQELITNSNEIEKKKNVHPNDILQLKEKLNELAEAVREIEQNTNVKLTAIMSGVQLPEMTEITKQLKTQETLEILIQECQNNLDKKDRIILRRENECQYLEQLIIEKDEIIHNLKQKLRK</sequence>
<reference evidence="1" key="1">
    <citation type="submission" date="2021-02" db="EMBL/GenBank/DDBJ databases">
        <authorList>
            <person name="Nowell W R."/>
        </authorList>
    </citation>
    <scope>NUCLEOTIDE SEQUENCE</scope>
</reference>
<evidence type="ECO:0000313" key="1">
    <source>
        <dbReference type="EMBL" id="CAF1550272.1"/>
    </source>
</evidence>
<dbReference type="EMBL" id="CAJNOR010005188">
    <property type="protein sequence ID" value="CAF1550272.1"/>
    <property type="molecule type" value="Genomic_DNA"/>
</dbReference>
<name>A0A815X5P1_ADIRI</name>
<accession>A0A815X5P1</accession>
<evidence type="ECO:0000313" key="2">
    <source>
        <dbReference type="Proteomes" id="UP000663828"/>
    </source>
</evidence>
<proteinExistence type="predicted"/>
<gene>
    <name evidence="1" type="ORF">XAT740_LOCUS42841</name>
</gene>
<protein>
    <submittedName>
        <fullName evidence="1">Uncharacterized protein</fullName>
    </submittedName>
</protein>
<dbReference type="Proteomes" id="UP000663828">
    <property type="component" value="Unassembled WGS sequence"/>
</dbReference>
<organism evidence="1 2">
    <name type="scientific">Adineta ricciae</name>
    <name type="common">Rotifer</name>
    <dbReference type="NCBI Taxonomy" id="249248"/>
    <lineage>
        <taxon>Eukaryota</taxon>
        <taxon>Metazoa</taxon>
        <taxon>Spiralia</taxon>
        <taxon>Gnathifera</taxon>
        <taxon>Rotifera</taxon>
        <taxon>Eurotatoria</taxon>
        <taxon>Bdelloidea</taxon>
        <taxon>Adinetida</taxon>
        <taxon>Adinetidae</taxon>
        <taxon>Adineta</taxon>
    </lineage>
</organism>